<dbReference type="InterPro" id="IPR053793">
    <property type="entry name" value="PB1-like"/>
</dbReference>
<dbReference type="PANTHER" id="PTHR31384">
    <property type="entry name" value="AUXIN RESPONSE FACTOR 4-RELATED"/>
    <property type="match status" value="1"/>
</dbReference>
<dbReference type="PROSITE" id="PS51745">
    <property type="entry name" value="PB1"/>
    <property type="match status" value="1"/>
</dbReference>
<organism evidence="13 14">
    <name type="scientific">Flemingia macrophylla</name>
    <dbReference type="NCBI Taxonomy" id="520843"/>
    <lineage>
        <taxon>Eukaryota</taxon>
        <taxon>Viridiplantae</taxon>
        <taxon>Streptophyta</taxon>
        <taxon>Embryophyta</taxon>
        <taxon>Tracheophyta</taxon>
        <taxon>Spermatophyta</taxon>
        <taxon>Magnoliopsida</taxon>
        <taxon>eudicotyledons</taxon>
        <taxon>Gunneridae</taxon>
        <taxon>Pentapetalae</taxon>
        <taxon>rosids</taxon>
        <taxon>fabids</taxon>
        <taxon>Fabales</taxon>
        <taxon>Fabaceae</taxon>
        <taxon>Papilionoideae</taxon>
        <taxon>50 kb inversion clade</taxon>
        <taxon>NPAAA clade</taxon>
        <taxon>indigoferoid/millettioid clade</taxon>
        <taxon>Phaseoleae</taxon>
        <taxon>Flemingia</taxon>
    </lineage>
</organism>
<dbReference type="Proteomes" id="UP001603857">
    <property type="component" value="Unassembled WGS sequence"/>
</dbReference>
<dbReference type="GO" id="GO:0009734">
    <property type="term" value="P:auxin-activated signaling pathway"/>
    <property type="evidence" value="ECO:0007669"/>
    <property type="project" value="UniProtKB-KW"/>
</dbReference>
<comment type="subunit">
    <text evidence="3 9">Homodimers and heterodimers.</text>
</comment>
<dbReference type="PANTHER" id="PTHR31384:SF25">
    <property type="entry name" value="AUXIN RESPONSE FACTOR"/>
    <property type="match status" value="1"/>
</dbReference>
<accession>A0ABD1NB70</accession>
<evidence type="ECO:0000256" key="8">
    <source>
        <dbReference type="ARBA" id="ARBA00023294"/>
    </source>
</evidence>
<dbReference type="InterPro" id="IPR015300">
    <property type="entry name" value="DNA-bd_pseudobarrel_sf"/>
</dbReference>
<dbReference type="Pfam" id="PF02362">
    <property type="entry name" value="B3"/>
    <property type="match status" value="1"/>
</dbReference>
<evidence type="ECO:0000256" key="6">
    <source>
        <dbReference type="ARBA" id="ARBA00023163"/>
    </source>
</evidence>
<evidence type="ECO:0000256" key="10">
    <source>
        <dbReference type="SAM" id="MobiDB-lite"/>
    </source>
</evidence>
<sequence length="666" mass="74883">MRRRREMLAHPAPSPPVPTNNGVDSKDELYRELWRACAGTPVYVPRHGEKVYYFPQGHLEQVAAYTRHQQDGHMEIPVFHLPSKILCRVMYVELKAETFTDEVFAQITLAPVRERDDLGLEEEENDGRPKIYSFSKTLTPSDTSTHGGFSIPKRHADDCFRPLDMTHQTPAQEIVAKDMHGFEWHFRHIYRGHPKRHLLTSGWSTFVTSKRLVSGDSCVFVSGENGEHRVGIRRAVNHSNAPQSSTLISGHSMQLGILTNISHAISSGTIFTVYYHPWMYPFEFVIPLKHYLNSTVPDYPIGTRVQKHYEVVEEPVRRYAGTIVGREDIDGIRWPGSEWRCLKVQWDTIVDAYNQPERVCPWWIEPSASTKEKHIPIILSPKRANILNERPLPGLGGFAMDGAVQNSAKPASQARRVDKDLQGQDYNGRCSAQPLQTPPSTDVMRPSEVSARGSQFGEESRNHLPFPMKDPIRKSLGRPMSLAHEDLSSSSLSSIGSEFRNENEVPFGKLGGCSKYKLFGVSLIDHKPELPSRQYDGINKFSSLISSPPMCVTSGKTCNKCRSVNNRTCTKVLKLGTALGRAVDLTRFRGYDELVAELDLMFDFGGSLIDGRSGWHVTCIDDDGDMMLLGDYPWQDFQGMVQKMIICPKDGVNNFNPSSSADPPAL</sequence>
<evidence type="ECO:0000313" key="13">
    <source>
        <dbReference type="EMBL" id="KAL2345367.1"/>
    </source>
</evidence>
<comment type="similarity">
    <text evidence="2 9">Belongs to the ARF family.</text>
</comment>
<keyword evidence="14" id="KW-1185">Reference proteome</keyword>
<dbReference type="InterPro" id="IPR003340">
    <property type="entry name" value="B3_DNA-bd"/>
</dbReference>
<evidence type="ECO:0000256" key="4">
    <source>
        <dbReference type="ARBA" id="ARBA00023015"/>
    </source>
</evidence>
<dbReference type="FunFam" id="2.40.330.10:FF:000001">
    <property type="entry name" value="Auxin response factor"/>
    <property type="match status" value="1"/>
</dbReference>
<feature type="region of interest" description="Disordered" evidence="10">
    <location>
        <begin position="1"/>
        <end position="23"/>
    </location>
</feature>
<comment type="caution">
    <text evidence="13">The sequence shown here is derived from an EMBL/GenBank/DDBJ whole genome shotgun (WGS) entry which is preliminary data.</text>
</comment>
<dbReference type="Gene3D" id="2.30.30.1040">
    <property type="match status" value="1"/>
</dbReference>
<keyword evidence="5 9" id="KW-0238">DNA-binding</keyword>
<reference evidence="13 14" key="1">
    <citation type="submission" date="2024-08" db="EMBL/GenBank/DDBJ databases">
        <title>Insights into the chromosomal genome structure of Flemingia macrophylla.</title>
        <authorList>
            <person name="Ding Y."/>
            <person name="Zhao Y."/>
            <person name="Bi W."/>
            <person name="Wu M."/>
            <person name="Zhao G."/>
            <person name="Gong Y."/>
            <person name="Li W."/>
            <person name="Zhang P."/>
        </authorList>
    </citation>
    <scope>NUCLEOTIDE SEQUENCE [LARGE SCALE GENOMIC DNA]</scope>
    <source>
        <strain evidence="13">DYQJB</strain>
        <tissue evidence="13">Leaf</tissue>
    </source>
</reference>
<evidence type="ECO:0000256" key="9">
    <source>
        <dbReference type="RuleBase" id="RU004561"/>
    </source>
</evidence>
<gene>
    <name evidence="13" type="ORF">Fmac_006652</name>
</gene>
<evidence type="ECO:0000256" key="3">
    <source>
        <dbReference type="ARBA" id="ARBA00011726"/>
    </source>
</evidence>
<dbReference type="Gene3D" id="3.10.20.90">
    <property type="entry name" value="Phosphatidylinositol 3-kinase Catalytic Subunit, Chain A, domain 1"/>
    <property type="match status" value="1"/>
</dbReference>
<comment type="function">
    <text evidence="9">Auxin response factors (ARFs) are transcriptional factors that bind specifically to the DNA sequence 5'-TGTCTC-3' found in the auxin-responsive promoter elements (AuxREs).</text>
</comment>
<dbReference type="Pfam" id="PF06507">
    <property type="entry name" value="ARF_AD"/>
    <property type="match status" value="1"/>
</dbReference>
<dbReference type="GO" id="GO:0003677">
    <property type="term" value="F:DNA binding"/>
    <property type="evidence" value="ECO:0007669"/>
    <property type="project" value="UniProtKB-KW"/>
</dbReference>
<evidence type="ECO:0000256" key="1">
    <source>
        <dbReference type="ARBA" id="ARBA00004123"/>
    </source>
</evidence>
<keyword evidence="8 9" id="KW-0927">Auxin signaling pathway</keyword>
<evidence type="ECO:0000259" key="11">
    <source>
        <dbReference type="PROSITE" id="PS50863"/>
    </source>
</evidence>
<feature type="domain" description="PB1" evidence="12">
    <location>
        <begin position="567"/>
        <end position="650"/>
    </location>
</feature>
<proteinExistence type="inferred from homology"/>
<evidence type="ECO:0000313" key="14">
    <source>
        <dbReference type="Proteomes" id="UP001603857"/>
    </source>
</evidence>
<dbReference type="InterPro" id="IPR044835">
    <property type="entry name" value="ARF_plant"/>
</dbReference>
<comment type="subcellular location">
    <subcellularLocation>
        <location evidence="1 9">Nucleus</location>
    </subcellularLocation>
</comment>
<dbReference type="SUPFAM" id="SSF54277">
    <property type="entry name" value="CAD &amp; PB1 domains"/>
    <property type="match status" value="1"/>
</dbReference>
<dbReference type="Gene3D" id="2.40.330.10">
    <property type="entry name" value="DNA-binding pseudobarrel domain"/>
    <property type="match status" value="1"/>
</dbReference>
<dbReference type="AlphaFoldDB" id="A0ABD1NB70"/>
<dbReference type="InterPro" id="IPR010525">
    <property type="entry name" value="ARF_dom"/>
</dbReference>
<keyword evidence="4 9" id="KW-0805">Transcription regulation</keyword>
<evidence type="ECO:0000256" key="2">
    <source>
        <dbReference type="ARBA" id="ARBA00007853"/>
    </source>
</evidence>
<dbReference type="SUPFAM" id="SSF101936">
    <property type="entry name" value="DNA-binding pseudobarrel domain"/>
    <property type="match status" value="1"/>
</dbReference>
<keyword evidence="6 9" id="KW-0804">Transcription</keyword>
<evidence type="ECO:0000256" key="5">
    <source>
        <dbReference type="ARBA" id="ARBA00023125"/>
    </source>
</evidence>
<dbReference type="FunFam" id="2.30.30.1040:FF:000001">
    <property type="entry name" value="Auxin response factor"/>
    <property type="match status" value="1"/>
</dbReference>
<dbReference type="GO" id="GO:0005634">
    <property type="term" value="C:nucleus"/>
    <property type="evidence" value="ECO:0007669"/>
    <property type="project" value="UniProtKB-SubCell"/>
</dbReference>
<feature type="region of interest" description="Disordered" evidence="10">
    <location>
        <begin position="423"/>
        <end position="468"/>
    </location>
</feature>
<dbReference type="PROSITE" id="PS50863">
    <property type="entry name" value="B3"/>
    <property type="match status" value="1"/>
</dbReference>
<dbReference type="SMART" id="SM01019">
    <property type="entry name" value="B3"/>
    <property type="match status" value="1"/>
</dbReference>
<evidence type="ECO:0000256" key="7">
    <source>
        <dbReference type="ARBA" id="ARBA00023242"/>
    </source>
</evidence>
<protein>
    <recommendedName>
        <fullName evidence="9">Auxin response factor</fullName>
    </recommendedName>
</protein>
<feature type="domain" description="TF-B3" evidence="11">
    <location>
        <begin position="134"/>
        <end position="236"/>
    </location>
</feature>
<dbReference type="CDD" id="cd10017">
    <property type="entry name" value="B3_DNA"/>
    <property type="match status" value="1"/>
</dbReference>
<evidence type="ECO:0000259" key="12">
    <source>
        <dbReference type="PROSITE" id="PS51745"/>
    </source>
</evidence>
<keyword evidence="7 9" id="KW-0539">Nucleus</keyword>
<name>A0ABD1NB70_9FABA</name>
<dbReference type="EMBL" id="JBGMDY010000002">
    <property type="protein sequence ID" value="KAL2345367.1"/>
    <property type="molecule type" value="Genomic_DNA"/>
</dbReference>